<gene>
    <name evidence="2" type="ORF">IAD26_03700</name>
</gene>
<dbReference type="EMBL" id="DVOD01000027">
    <property type="protein sequence ID" value="HIU92222.1"/>
    <property type="molecule type" value="Genomic_DNA"/>
</dbReference>
<protein>
    <submittedName>
        <fullName evidence="2">Uncharacterized protein</fullName>
    </submittedName>
</protein>
<dbReference type="Proteomes" id="UP000886748">
    <property type="component" value="Unassembled WGS sequence"/>
</dbReference>
<feature type="signal peptide" evidence="1">
    <location>
        <begin position="1"/>
        <end position="22"/>
    </location>
</feature>
<proteinExistence type="predicted"/>
<reference evidence="2" key="2">
    <citation type="journal article" date="2021" name="PeerJ">
        <title>Extensive microbial diversity within the chicken gut microbiome revealed by metagenomics and culture.</title>
        <authorList>
            <person name="Gilroy R."/>
            <person name="Ravi A."/>
            <person name="Getino M."/>
            <person name="Pursley I."/>
            <person name="Horton D.L."/>
            <person name="Alikhan N.F."/>
            <person name="Baker D."/>
            <person name="Gharbi K."/>
            <person name="Hall N."/>
            <person name="Watson M."/>
            <person name="Adriaenssens E.M."/>
            <person name="Foster-Nyarko E."/>
            <person name="Jarju S."/>
            <person name="Secka A."/>
            <person name="Antonio M."/>
            <person name="Oren A."/>
            <person name="Chaudhuri R.R."/>
            <person name="La Ragione R."/>
            <person name="Hildebrand F."/>
            <person name="Pallen M.J."/>
        </authorList>
    </citation>
    <scope>NUCLEOTIDE SEQUENCE</scope>
    <source>
        <strain evidence="2">CHK154-7741</strain>
    </source>
</reference>
<accession>A0A9D1MZA8</accession>
<sequence>MKKTVYFLTLLVLCVFSSPANAAKSVKVSALSEFNSIRPVKTMKVMVLERAEFKNGIVFEDGTVINGEIFDVKQPKRAKLNASFKFKPVSYTYNGKTSNIDDPEFVAKYAEYKELDKAGLATSAATTAGGMLFHIPLLSEGVSFVKGVWKNPENNRLKSGVVQVYKDSPLSYVEEGKDVYITKDTMFLLKFKSSDSEDLDGVPTNNVTPVNNITPVNTVNKLPVPEKTAPKHIETVHPEDVLREVELNSK</sequence>
<dbReference type="AlphaFoldDB" id="A0A9D1MZA8"/>
<keyword evidence="1" id="KW-0732">Signal</keyword>
<comment type="caution">
    <text evidence="2">The sequence shown here is derived from an EMBL/GenBank/DDBJ whole genome shotgun (WGS) entry which is preliminary data.</text>
</comment>
<reference evidence="2" key="1">
    <citation type="submission" date="2020-10" db="EMBL/GenBank/DDBJ databases">
        <authorList>
            <person name="Gilroy R."/>
        </authorList>
    </citation>
    <scope>NUCLEOTIDE SEQUENCE</scope>
    <source>
        <strain evidence="2">CHK154-7741</strain>
    </source>
</reference>
<feature type="chain" id="PRO_5038559543" evidence="1">
    <location>
        <begin position="23"/>
        <end position="250"/>
    </location>
</feature>
<organism evidence="2 3">
    <name type="scientific">Candidatus Limenecus avicola</name>
    <dbReference type="NCBI Taxonomy" id="2840847"/>
    <lineage>
        <taxon>Bacteria</taxon>
        <taxon>Bacillati</taxon>
        <taxon>Bacillota</taxon>
        <taxon>Clostridia</taxon>
        <taxon>Eubacteriales</taxon>
        <taxon>Clostridiaceae</taxon>
        <taxon>Clostridiaceae incertae sedis</taxon>
        <taxon>Candidatus Limenecus</taxon>
    </lineage>
</organism>
<evidence type="ECO:0000313" key="3">
    <source>
        <dbReference type="Proteomes" id="UP000886748"/>
    </source>
</evidence>
<evidence type="ECO:0000313" key="2">
    <source>
        <dbReference type="EMBL" id="HIU92222.1"/>
    </source>
</evidence>
<name>A0A9D1MZA8_9CLOT</name>
<evidence type="ECO:0000256" key="1">
    <source>
        <dbReference type="SAM" id="SignalP"/>
    </source>
</evidence>